<evidence type="ECO:0000256" key="1">
    <source>
        <dbReference type="ARBA" id="ARBA00004141"/>
    </source>
</evidence>
<dbReference type="PANTHER" id="PTHR22550:SF5">
    <property type="entry name" value="LEUCINE ZIPPER PROTEIN 4"/>
    <property type="match status" value="1"/>
</dbReference>
<dbReference type="OrthoDB" id="9772630at2"/>
<evidence type="ECO:0000256" key="3">
    <source>
        <dbReference type="ARBA" id="ARBA00023136"/>
    </source>
</evidence>
<keyword evidence="5" id="KW-1133">Transmembrane helix</keyword>
<name>A0A3N5C1R7_9BACI</name>
<dbReference type="InterPro" id="IPR050768">
    <property type="entry name" value="UPF0353/GerABKA_families"/>
</dbReference>
<evidence type="ECO:0000256" key="5">
    <source>
        <dbReference type="SAM" id="Phobius"/>
    </source>
</evidence>
<keyword evidence="7" id="KW-1185">Reference proteome</keyword>
<protein>
    <submittedName>
        <fullName evidence="6">GerA spore germination protein</fullName>
    </submittedName>
</protein>
<dbReference type="GO" id="GO:0005886">
    <property type="term" value="C:plasma membrane"/>
    <property type="evidence" value="ECO:0007669"/>
    <property type="project" value="UniProtKB-SubCell"/>
</dbReference>
<dbReference type="GO" id="GO:0009847">
    <property type="term" value="P:spore germination"/>
    <property type="evidence" value="ECO:0007669"/>
    <property type="project" value="UniProtKB-UniRule"/>
</dbReference>
<keyword evidence="3 4" id="KW-0472">Membrane</keyword>
<dbReference type="EMBL" id="RKRF01000014">
    <property type="protein sequence ID" value="RPF50121.1"/>
    <property type="molecule type" value="Genomic_DNA"/>
</dbReference>
<gene>
    <name evidence="6" type="ORF">EDC24_2939</name>
</gene>
<accession>A0A3N5C1R7</accession>
<dbReference type="PIRSF" id="PIRSF005690">
    <property type="entry name" value="GerBA"/>
    <property type="match status" value="1"/>
</dbReference>
<keyword evidence="5" id="KW-0812">Transmembrane</keyword>
<dbReference type="AlphaFoldDB" id="A0A3N5C1R7"/>
<dbReference type="PANTHER" id="PTHR22550">
    <property type="entry name" value="SPORE GERMINATION PROTEIN"/>
    <property type="match status" value="1"/>
</dbReference>
<evidence type="ECO:0000256" key="4">
    <source>
        <dbReference type="PIRNR" id="PIRNR005690"/>
    </source>
</evidence>
<comment type="similarity">
    <text evidence="2 4">Belongs to the GerABKA family.</text>
</comment>
<dbReference type="RefSeq" id="WP_124223757.1">
    <property type="nucleotide sequence ID" value="NZ_RKRF01000014.1"/>
</dbReference>
<evidence type="ECO:0000313" key="6">
    <source>
        <dbReference type="EMBL" id="RPF50121.1"/>
    </source>
</evidence>
<evidence type="ECO:0000256" key="2">
    <source>
        <dbReference type="ARBA" id="ARBA00005278"/>
    </source>
</evidence>
<feature type="transmembrane region" description="Helical" evidence="5">
    <location>
        <begin position="290"/>
        <end position="312"/>
    </location>
</feature>
<comment type="caution">
    <text evidence="6">The sequence shown here is derived from an EMBL/GenBank/DDBJ whole genome shotgun (WGS) entry which is preliminary data.</text>
</comment>
<comment type="subcellular location">
    <subcellularLocation>
        <location evidence="4">Cell membrane</location>
    </subcellularLocation>
    <subcellularLocation>
        <location evidence="1">Membrane</location>
        <topology evidence="1">Multi-pass membrane protein</topology>
    </subcellularLocation>
</comment>
<sequence length="502" mass="57731">MRRRSKKTSKQSYFPCEIEKLEKDLKDGFFKSSADFTVKKFEHENKRIFIAFLNYMVEKDQIFKHITEVILQSNTEWDTKALENNIPISGSETRESVKDIGLDMLKGYVAIYIENDDACVTYPVPQLKERQPERAETESLIFGPKISFTESIQTNLNIIHWRLDNPSLVTEKFIIGNEIPSEVRLIYLKDIADDENINEMRNRLNKLQTDDVLESSVLTQYVEDNSYSIFPQLYVTELPDRFCYELKEGKLGVIVDKSSSAIIAPTNFFSFFESTEDLYTRWNMGSFIRLMRLVAMFLSITLTPLYVAALTFHYEIIPTALLVSLGHSRSRVPFPPLLEALILEFLIELIREAGARLPTKVGQTMGIVGGIVVGQAVVQAGFTSNILIIIVALSALASFTVPSYLMGSAIRIIRFPLIIMAGLWGFIGLFYSYAFILIHVLKQKSLKRPYFVPIYPFRPKDIDNSIFRIPFLKSNYRAYSNMPKKIKRFEEPSRQKKEDIDE</sequence>
<proteinExistence type="inferred from homology"/>
<feature type="transmembrane region" description="Helical" evidence="5">
    <location>
        <begin position="386"/>
        <end position="405"/>
    </location>
</feature>
<feature type="transmembrane region" description="Helical" evidence="5">
    <location>
        <begin position="417"/>
        <end position="441"/>
    </location>
</feature>
<organism evidence="6 7">
    <name type="scientific">Aquisalibacillus elongatus</name>
    <dbReference type="NCBI Taxonomy" id="485577"/>
    <lineage>
        <taxon>Bacteria</taxon>
        <taxon>Bacillati</taxon>
        <taxon>Bacillota</taxon>
        <taxon>Bacilli</taxon>
        <taxon>Bacillales</taxon>
        <taxon>Bacillaceae</taxon>
        <taxon>Aquisalibacillus</taxon>
    </lineage>
</organism>
<dbReference type="InterPro" id="IPR004995">
    <property type="entry name" value="Spore_Ger"/>
</dbReference>
<dbReference type="Proteomes" id="UP000276443">
    <property type="component" value="Unassembled WGS sequence"/>
</dbReference>
<dbReference type="Pfam" id="PF03323">
    <property type="entry name" value="GerA"/>
    <property type="match status" value="1"/>
</dbReference>
<reference evidence="6 7" key="1">
    <citation type="submission" date="2018-11" db="EMBL/GenBank/DDBJ databases">
        <title>Genomic Encyclopedia of Type Strains, Phase IV (KMG-IV): sequencing the most valuable type-strain genomes for metagenomic binning, comparative biology and taxonomic classification.</title>
        <authorList>
            <person name="Goeker M."/>
        </authorList>
    </citation>
    <scope>NUCLEOTIDE SEQUENCE [LARGE SCALE GENOMIC DNA]</scope>
    <source>
        <strain evidence="6 7">DSM 18090</strain>
    </source>
</reference>
<evidence type="ECO:0000313" key="7">
    <source>
        <dbReference type="Proteomes" id="UP000276443"/>
    </source>
</evidence>